<comment type="caution">
    <text evidence="1">The sequence shown here is derived from an EMBL/GenBank/DDBJ whole genome shotgun (WGS) entry which is preliminary data.</text>
</comment>
<keyword evidence="2" id="KW-1185">Reference proteome</keyword>
<protein>
    <submittedName>
        <fullName evidence="1">Uncharacterized protein</fullName>
    </submittedName>
</protein>
<accession>A0A2P8C586</accession>
<dbReference type="InterPro" id="IPR011042">
    <property type="entry name" value="6-blade_b-propeller_TolB-like"/>
</dbReference>
<evidence type="ECO:0000313" key="1">
    <source>
        <dbReference type="EMBL" id="PSK80127.1"/>
    </source>
</evidence>
<reference evidence="1 2" key="1">
    <citation type="submission" date="2018-03" db="EMBL/GenBank/DDBJ databases">
        <title>Genomic Encyclopedia of Archaeal and Bacterial Type Strains, Phase II (KMG-II): from individual species to whole genera.</title>
        <authorList>
            <person name="Goeker M."/>
        </authorList>
    </citation>
    <scope>NUCLEOTIDE SEQUENCE [LARGE SCALE GENOMIC DNA]</scope>
    <source>
        <strain evidence="1 2">DSM 29956</strain>
    </source>
</reference>
<sequence>MVVAVSNNFSASSLDFNGFGGLSQPTALVWGADGRLYVTEVDGDVHVLTIAFGDPDPNDGDTTAQFYVTEQVTLNHVKSIPNHNDDGTANAATKRQVTGIDVTPQFDANGAPVMIGGKPAVTVYVTSSDSRIGAGGGGADANLDTNSGVITKLTQTGPNSWDAVDIVRGLARSEENHALNGLEVIQVLDASGKLVSERLIVANGGNANNGAPSNHFAGQQETAYSAAILEVDLTMLASMPVLTDGGRKYVYDVPTLDDPALPGAADGNDPFGGNDGFNGGKIDPAGPISIYSPGYRNAYDVEVTEDGRVYTYDNGANNLWGGRPIGEAGDNGATSDFAQALGYIALNLNNGDGSTKDPMSLVAWDPKNYDQMHEVTRSDDLAGRVLAAGQGGAQTYTLDGLTYVYGGHPNPTRAEGSRAGLLFTPEAGVGNAFLLVSNVDSAGNGGGSDYDEVIAWLQAVEANNAAYPTLGVYGADDQELTRKVLAVTPGVLYDIYGFADGSGQVVVAGGAAPQGGTFLGKAGLPADIGEIIAAANPVEGNYLEGGFTDGALDSGKGSINGLTEYTSTVLDGGGVDMSGALIAASLNQGSLIVIGRDANGVVQTATGSSGETLAADRTVLQAGGGPLGLASIGDEFGAMGLNNAFRGSIWVATYKQNGPFIEIFQPANGAVPLAGQDITDETDADLDGLNELIDPFEFSAENGYALEVGQKIVLDFTQQNTNFPGTLSDTGFLGAALDGVTPNQDARTAAENFPAGQQQDGLYDNGGNIIPGGNAPTFQIKNAQPGTAVGSANSARDAVHTGIRPDPDVGRILATLDMANWIPSQQGGIVEGQVSGLMFGDGTQSNFLRIVMGAVGGTPYLEVGVETGDVYQRITRVDVPGLADPAVTGIELRLEIAIDAGFAVGAAYRLDGAADFVALPLNGFVLPQGVLRDVLTGAHQIAGQTSGAAIGLIAEDVAADTLT</sequence>
<name>A0A2P8C586_9RHOB</name>
<dbReference type="Proteomes" id="UP000240624">
    <property type="component" value="Unassembled WGS sequence"/>
</dbReference>
<dbReference type="EMBL" id="PYGB01000032">
    <property type="protein sequence ID" value="PSK80127.1"/>
    <property type="molecule type" value="Genomic_DNA"/>
</dbReference>
<dbReference type="Gene3D" id="2.120.10.30">
    <property type="entry name" value="TolB, C-terminal domain"/>
    <property type="match status" value="1"/>
</dbReference>
<proteinExistence type="predicted"/>
<evidence type="ECO:0000313" key="2">
    <source>
        <dbReference type="Proteomes" id="UP000240624"/>
    </source>
</evidence>
<dbReference type="AlphaFoldDB" id="A0A2P8C586"/>
<feature type="non-terminal residue" evidence="1">
    <location>
        <position position="963"/>
    </location>
</feature>
<gene>
    <name evidence="1" type="ORF">CLV79_1321</name>
</gene>
<organism evidence="1 2">
    <name type="scientific">Limimaricola soesokkakensis</name>
    <dbReference type="NCBI Taxonomy" id="1343159"/>
    <lineage>
        <taxon>Bacteria</taxon>
        <taxon>Pseudomonadati</taxon>
        <taxon>Pseudomonadota</taxon>
        <taxon>Alphaproteobacteria</taxon>
        <taxon>Rhodobacterales</taxon>
        <taxon>Paracoccaceae</taxon>
        <taxon>Limimaricola</taxon>
    </lineage>
</organism>